<protein>
    <submittedName>
        <fullName evidence="2">Uncharacterized protein</fullName>
    </submittedName>
</protein>
<gene>
    <name evidence="2" type="ORF">BOX15_Mlig029745g1</name>
</gene>
<evidence type="ECO:0000313" key="2">
    <source>
        <dbReference type="EMBL" id="PAA68470.1"/>
    </source>
</evidence>
<evidence type="ECO:0000256" key="1">
    <source>
        <dbReference type="SAM" id="MobiDB-lite"/>
    </source>
</evidence>
<accession>A0A267F3V9</accession>
<organism evidence="2 3">
    <name type="scientific">Macrostomum lignano</name>
    <dbReference type="NCBI Taxonomy" id="282301"/>
    <lineage>
        <taxon>Eukaryota</taxon>
        <taxon>Metazoa</taxon>
        <taxon>Spiralia</taxon>
        <taxon>Lophotrochozoa</taxon>
        <taxon>Platyhelminthes</taxon>
        <taxon>Rhabditophora</taxon>
        <taxon>Macrostomorpha</taxon>
        <taxon>Macrostomida</taxon>
        <taxon>Macrostomidae</taxon>
        <taxon>Macrostomum</taxon>
    </lineage>
</organism>
<reference evidence="2 3" key="1">
    <citation type="submission" date="2017-06" db="EMBL/GenBank/DDBJ databases">
        <title>A platform for efficient transgenesis in Macrostomum lignano, a flatworm model organism for stem cell research.</title>
        <authorList>
            <person name="Berezikov E."/>
        </authorList>
    </citation>
    <scope>NUCLEOTIDE SEQUENCE [LARGE SCALE GENOMIC DNA]</scope>
    <source>
        <strain evidence="2">DV1</strain>
        <tissue evidence="2">Whole organism</tissue>
    </source>
</reference>
<proteinExistence type="predicted"/>
<evidence type="ECO:0000313" key="3">
    <source>
        <dbReference type="Proteomes" id="UP000215902"/>
    </source>
</evidence>
<dbReference type="STRING" id="282301.A0A267F3V9"/>
<dbReference type="EMBL" id="NIVC01001392">
    <property type="protein sequence ID" value="PAA68470.1"/>
    <property type="molecule type" value="Genomic_DNA"/>
</dbReference>
<sequence length="441" mass="44670">QGADAGGSGAWLSSVLTKAVHRCAQEKLDRNRDSRSRGWLRYNEWEQKKWKQQHYEYYDDELFRCCYAINKLPWSVGISAKSLEAVSNVEAVNRVLLSSQTGVCVGCGPGSDAIALLARRHHHSAGPAEPLVMFLVDRCGGWQPLISSIDEQLREQRLPYSLWFKAGCVKNAADAAKLLPDADLVVLSFAHSVNAEPDLWPHLAARYKLVLVIDITSEALADALQRVGFTACQIESQSAVSIFYCLAGSQPVSAAGDAGSQPVSAAGDAGSQPVSEAGDAGSQPVSAAGDAGSQPVSAAGDAGSQPVSEAGDAGSQPVSAAGDAGSQPVSEAGDAGSQPVSEAGDAGSQPVSAAGDAGSQPVSEAGDAGSQPVSAAGDAGSQPVSAAGDAGSQPVSEAGDAGSQPVSAAGDAGSQPVSAAEEAVNDSNLSGLSKLCVCAEV</sequence>
<feature type="non-terminal residue" evidence="2">
    <location>
        <position position="1"/>
    </location>
</feature>
<feature type="region of interest" description="Disordered" evidence="1">
    <location>
        <begin position="256"/>
        <end position="427"/>
    </location>
</feature>
<dbReference type="Proteomes" id="UP000215902">
    <property type="component" value="Unassembled WGS sequence"/>
</dbReference>
<comment type="caution">
    <text evidence="2">The sequence shown here is derived from an EMBL/GenBank/DDBJ whole genome shotgun (WGS) entry which is preliminary data.</text>
</comment>
<dbReference type="AlphaFoldDB" id="A0A267F3V9"/>
<keyword evidence="3" id="KW-1185">Reference proteome</keyword>
<name>A0A267F3V9_9PLAT</name>